<name>A0A0U5BNG8_9PROT</name>
<geneLocation type="plasmid" evidence="4">
    <name>1P</name>
</geneLocation>
<evidence type="ECO:0000256" key="1">
    <source>
        <dbReference type="SAM" id="MobiDB-lite"/>
    </source>
</evidence>
<keyword evidence="2" id="KW-0812">Transmembrane</keyword>
<feature type="transmembrane region" description="Helical" evidence="2">
    <location>
        <begin position="77"/>
        <end position="96"/>
    </location>
</feature>
<evidence type="ECO:0000313" key="4">
    <source>
        <dbReference type="Proteomes" id="UP000068250"/>
    </source>
</evidence>
<dbReference type="AlphaFoldDB" id="A0A0U5BNG8"/>
<evidence type="ECO:0000256" key="2">
    <source>
        <dbReference type="SAM" id="Phobius"/>
    </source>
</evidence>
<reference evidence="4" key="1">
    <citation type="submission" date="2014-09" db="EMBL/GenBank/DDBJ databases">
        <authorList>
            <person name="Illeghems K.G."/>
        </authorList>
    </citation>
    <scope>NUCLEOTIDE SEQUENCE [LARGE SCALE GENOMIC DNA]</scope>
    <source>
        <strain evidence="4">LMG 23848T</strain>
        <plasmid evidence="4">1P</plasmid>
    </source>
</reference>
<sequence length="183" mass="20616">MGSTREDTVLHTRTEPDRQASQPVASYCKERAELRSRKQKAENMTPTPETIPTSQENPHQPDRSACMQSALSSLFDILGNLIAEALFSFIGLLYVTLNVASIFLFLNFCALSIFFMGDYIFCNSAHAERFATIAHIVTSNITPLGIICFIIFYWTVSVLKRDRASFDSVVRMTVRKTRPHTAN</sequence>
<gene>
    <name evidence="3" type="ORF">AGA_1P183</name>
</gene>
<dbReference type="PATRIC" id="fig|431306.5.peg.2923"/>
<feature type="compositionally biased region" description="Basic and acidic residues" evidence="1">
    <location>
        <begin position="1"/>
        <end position="18"/>
    </location>
</feature>
<evidence type="ECO:0000313" key="3">
    <source>
        <dbReference type="EMBL" id="CEF57483.1"/>
    </source>
</evidence>
<feature type="compositionally biased region" description="Polar residues" evidence="1">
    <location>
        <begin position="42"/>
        <end position="58"/>
    </location>
</feature>
<feature type="transmembrane region" description="Helical" evidence="2">
    <location>
        <begin position="133"/>
        <end position="156"/>
    </location>
</feature>
<proteinExistence type="predicted"/>
<organism evidence="3 4">
    <name type="scientific">Acetobacter ghanensis</name>
    <dbReference type="NCBI Taxonomy" id="431306"/>
    <lineage>
        <taxon>Bacteria</taxon>
        <taxon>Pseudomonadati</taxon>
        <taxon>Pseudomonadota</taxon>
        <taxon>Alphaproteobacteria</taxon>
        <taxon>Acetobacterales</taxon>
        <taxon>Acetobacteraceae</taxon>
        <taxon>Acetobacter</taxon>
    </lineage>
</organism>
<feature type="region of interest" description="Disordered" evidence="1">
    <location>
        <begin position="1"/>
        <end position="63"/>
    </location>
</feature>
<keyword evidence="2" id="KW-1133">Transmembrane helix</keyword>
<accession>A0A0U5BNG8</accession>
<protein>
    <submittedName>
        <fullName evidence="3">Uncharacterized protein</fullName>
    </submittedName>
</protein>
<feature type="compositionally biased region" description="Basic and acidic residues" evidence="1">
    <location>
        <begin position="28"/>
        <end position="41"/>
    </location>
</feature>
<dbReference type="Proteomes" id="UP000068250">
    <property type="component" value="Plasmid 1P"/>
</dbReference>
<dbReference type="RefSeq" id="WP_231946159.1">
    <property type="nucleotide sequence ID" value="NZ_LN609303.1"/>
</dbReference>
<feature type="transmembrane region" description="Helical" evidence="2">
    <location>
        <begin position="102"/>
        <end position="121"/>
    </location>
</feature>
<keyword evidence="2" id="KW-0472">Membrane</keyword>
<dbReference type="EMBL" id="LN609303">
    <property type="protein sequence ID" value="CEF57483.1"/>
    <property type="molecule type" value="Genomic_DNA"/>
</dbReference>